<dbReference type="RefSeq" id="WP_115934625.1">
    <property type="nucleotide sequence ID" value="NZ_QRDW01000001.1"/>
</dbReference>
<evidence type="ECO:0008006" key="4">
    <source>
        <dbReference type="Google" id="ProtNLM"/>
    </source>
</evidence>
<sequence length="202" mass="21516">MCEASSLFAASLALSAATSAVSYSAQKQQTDAINAQKAYNREQSTKNYNSKIAQLQAQEIEAQDAALVDKMQNKTMTLQEQASAEVAALESGAGGSVYDVLMADFDRSMGNFDRMTDANVQREVLGLQNQKEAAYAQHQSEYMANAPVSGPSAAGAVLQVAVDGFGAYNQYLKAPTKKTTSTLTGSQKKYGVGYGHHGEMGF</sequence>
<accession>A0A3D9HVS9</accession>
<dbReference type="Pfam" id="PF24072">
    <property type="entry name" value="T7_gp14"/>
    <property type="match status" value="1"/>
</dbReference>
<feature type="signal peptide" evidence="1">
    <location>
        <begin position="1"/>
        <end position="20"/>
    </location>
</feature>
<evidence type="ECO:0000256" key="1">
    <source>
        <dbReference type="SAM" id="SignalP"/>
    </source>
</evidence>
<dbReference type="InterPro" id="IPR038996">
    <property type="entry name" value="Gp14"/>
</dbReference>
<evidence type="ECO:0000313" key="2">
    <source>
        <dbReference type="EMBL" id="RED53491.1"/>
    </source>
</evidence>
<dbReference type="Proteomes" id="UP000256845">
    <property type="component" value="Unassembled WGS sequence"/>
</dbReference>
<comment type="caution">
    <text evidence="2">The sequence shown here is derived from an EMBL/GenBank/DDBJ whole genome shotgun (WGS) entry which is preliminary data.</text>
</comment>
<keyword evidence="3" id="KW-1185">Reference proteome</keyword>
<protein>
    <recommendedName>
        <fullName evidence="4">Internal virion protein</fullName>
    </recommendedName>
</protein>
<proteinExistence type="predicted"/>
<organism evidence="2 3">
    <name type="scientific">Aestuariispira insulae</name>
    <dbReference type="NCBI Taxonomy" id="1461337"/>
    <lineage>
        <taxon>Bacteria</taxon>
        <taxon>Pseudomonadati</taxon>
        <taxon>Pseudomonadota</taxon>
        <taxon>Alphaproteobacteria</taxon>
        <taxon>Rhodospirillales</taxon>
        <taxon>Kiloniellaceae</taxon>
        <taxon>Aestuariispira</taxon>
    </lineage>
</organism>
<name>A0A3D9HVS9_9PROT</name>
<dbReference type="EMBL" id="QRDW01000001">
    <property type="protein sequence ID" value="RED53491.1"/>
    <property type="molecule type" value="Genomic_DNA"/>
</dbReference>
<reference evidence="2 3" key="1">
    <citation type="submission" date="2018-07" db="EMBL/GenBank/DDBJ databases">
        <title>Genomic Encyclopedia of Type Strains, Phase III (KMG-III): the genomes of soil and plant-associated and newly described type strains.</title>
        <authorList>
            <person name="Whitman W."/>
        </authorList>
    </citation>
    <scope>NUCLEOTIDE SEQUENCE [LARGE SCALE GENOMIC DNA]</scope>
    <source>
        <strain evidence="2 3">CECT 8488</strain>
    </source>
</reference>
<feature type="chain" id="PRO_5017778664" description="Internal virion protein" evidence="1">
    <location>
        <begin position="21"/>
        <end position="202"/>
    </location>
</feature>
<gene>
    <name evidence="2" type="ORF">DFP90_101280</name>
</gene>
<keyword evidence="1" id="KW-0732">Signal</keyword>
<dbReference type="AlphaFoldDB" id="A0A3D9HVS9"/>
<evidence type="ECO:0000313" key="3">
    <source>
        <dbReference type="Proteomes" id="UP000256845"/>
    </source>
</evidence>